<name>A0AAE1QEK5_9EUCA</name>
<accession>A0AAE1QEK5</accession>
<organism evidence="2 3">
    <name type="scientific">Petrolisthes manimaculis</name>
    <dbReference type="NCBI Taxonomy" id="1843537"/>
    <lineage>
        <taxon>Eukaryota</taxon>
        <taxon>Metazoa</taxon>
        <taxon>Ecdysozoa</taxon>
        <taxon>Arthropoda</taxon>
        <taxon>Crustacea</taxon>
        <taxon>Multicrustacea</taxon>
        <taxon>Malacostraca</taxon>
        <taxon>Eumalacostraca</taxon>
        <taxon>Eucarida</taxon>
        <taxon>Decapoda</taxon>
        <taxon>Pleocyemata</taxon>
        <taxon>Anomura</taxon>
        <taxon>Galatheoidea</taxon>
        <taxon>Porcellanidae</taxon>
        <taxon>Petrolisthes</taxon>
    </lineage>
</organism>
<dbReference type="PANTHER" id="PTHR21261:SF15">
    <property type="entry name" value="BEATEN PATH IIIA, ISOFORM D-RELATED"/>
    <property type="match status" value="1"/>
</dbReference>
<feature type="region of interest" description="Disordered" evidence="1">
    <location>
        <begin position="48"/>
        <end position="96"/>
    </location>
</feature>
<feature type="compositionally biased region" description="Basic and acidic residues" evidence="1">
    <location>
        <begin position="50"/>
        <end position="61"/>
    </location>
</feature>
<proteinExistence type="predicted"/>
<dbReference type="EMBL" id="JAWZYT010000278">
    <property type="protein sequence ID" value="KAK4325440.1"/>
    <property type="molecule type" value="Genomic_DNA"/>
</dbReference>
<dbReference type="Gene3D" id="2.60.40.10">
    <property type="entry name" value="Immunoglobulins"/>
    <property type="match status" value="1"/>
</dbReference>
<protein>
    <recommendedName>
        <fullName evidence="4">CD80-like immunoglobulin C2-set domain-containing protein</fullName>
    </recommendedName>
</protein>
<evidence type="ECO:0008006" key="4">
    <source>
        <dbReference type="Google" id="ProtNLM"/>
    </source>
</evidence>
<evidence type="ECO:0000313" key="2">
    <source>
        <dbReference type="EMBL" id="KAK4325440.1"/>
    </source>
</evidence>
<dbReference type="Proteomes" id="UP001292094">
    <property type="component" value="Unassembled WGS sequence"/>
</dbReference>
<reference evidence="2" key="1">
    <citation type="submission" date="2023-11" db="EMBL/GenBank/DDBJ databases">
        <title>Genome assemblies of two species of porcelain crab, Petrolisthes cinctipes and Petrolisthes manimaculis (Anomura: Porcellanidae).</title>
        <authorList>
            <person name="Angst P."/>
        </authorList>
    </citation>
    <scope>NUCLEOTIDE SEQUENCE</scope>
    <source>
        <strain evidence="2">PB745_02</strain>
        <tissue evidence="2">Gill</tissue>
    </source>
</reference>
<comment type="caution">
    <text evidence="2">The sequence shown here is derived from an EMBL/GenBank/DDBJ whole genome shotgun (WGS) entry which is preliminary data.</text>
</comment>
<dbReference type="AlphaFoldDB" id="A0AAE1QEK5"/>
<keyword evidence="3" id="KW-1185">Reference proteome</keyword>
<sequence length="222" mass="23915">MTGVTRATSGTFRCEVMSDKPYFETDDLGGNMTVVDVPKWGPRVTAILKKPQEGVKKKEGGGDGDGGNLHERVVKGGEGGDDEEDDGGERRRSRVGPGDILSAQCLLSPSDPPAQFTWSLNSGPLPHNTFPRTSTQRDQHGTNLQISEINSVVVSEEWFTGGALTLTCQATVSTVYEASVNLTLLHQHHPTPSGFGWFSVAASPTTEPLLLYLLLLLQLLLL</sequence>
<dbReference type="PANTHER" id="PTHR21261">
    <property type="entry name" value="BEAT PROTEIN"/>
    <property type="match status" value="1"/>
</dbReference>
<gene>
    <name evidence="2" type="ORF">Pmani_003967</name>
</gene>
<evidence type="ECO:0000313" key="3">
    <source>
        <dbReference type="Proteomes" id="UP001292094"/>
    </source>
</evidence>
<dbReference type="InterPro" id="IPR013783">
    <property type="entry name" value="Ig-like_fold"/>
</dbReference>
<evidence type="ECO:0000256" key="1">
    <source>
        <dbReference type="SAM" id="MobiDB-lite"/>
    </source>
</evidence>